<evidence type="ECO:0000256" key="7">
    <source>
        <dbReference type="ARBA" id="ARBA00022737"/>
    </source>
</evidence>
<dbReference type="Gene3D" id="2.10.25.10">
    <property type="entry name" value="Laminin"/>
    <property type="match status" value="5"/>
</dbReference>
<feature type="disulfide bond" evidence="14">
    <location>
        <begin position="815"/>
        <end position="833"/>
    </location>
</feature>
<dbReference type="FunFam" id="4.10.400.10:FF:000011">
    <property type="entry name" value="Low-density lipoprotein receptor-related protein 1"/>
    <property type="match status" value="1"/>
</dbReference>
<comment type="caution">
    <text evidence="14">Lacks conserved residue(s) required for the propagation of feature annotation.</text>
</comment>
<dbReference type="SMART" id="SM00179">
    <property type="entry name" value="EGF_CA"/>
    <property type="match status" value="2"/>
</dbReference>
<dbReference type="FunFam" id="2.120.10.30:FF:000241">
    <property type="entry name" value="Low-density lipoprotein receptor-related protein 6"/>
    <property type="match status" value="1"/>
</dbReference>
<dbReference type="GO" id="GO:0006897">
    <property type="term" value="P:endocytosis"/>
    <property type="evidence" value="ECO:0007669"/>
    <property type="project" value="UniProtKB-KW"/>
</dbReference>
<dbReference type="FunFam" id="2.10.25.10:FF:000505">
    <property type="entry name" value="Low-density lipoprotein receptor-related protein 1"/>
    <property type="match status" value="1"/>
</dbReference>
<dbReference type="GO" id="GO:0043226">
    <property type="term" value="C:organelle"/>
    <property type="evidence" value="ECO:0007669"/>
    <property type="project" value="UniProtKB-ARBA"/>
</dbReference>
<keyword evidence="5" id="KW-0812">Transmembrane</keyword>
<dbReference type="Pfam" id="PF00058">
    <property type="entry name" value="Ldl_recept_b"/>
    <property type="match status" value="6"/>
</dbReference>
<proteinExistence type="inferred from homology"/>
<evidence type="ECO:0000313" key="18">
    <source>
        <dbReference type="EMBL" id="KAK5609714.1"/>
    </source>
</evidence>
<evidence type="ECO:0000256" key="3">
    <source>
        <dbReference type="ARBA" id="ARBA00022536"/>
    </source>
</evidence>
<dbReference type="CDD" id="cd00054">
    <property type="entry name" value="EGF_CA"/>
    <property type="match status" value="1"/>
</dbReference>
<evidence type="ECO:0000256" key="11">
    <source>
        <dbReference type="ARBA" id="ARBA00023157"/>
    </source>
</evidence>
<feature type="domain" description="EGF-like" evidence="17">
    <location>
        <begin position="978"/>
        <end position="1016"/>
    </location>
</feature>
<reference evidence="18 19" key="1">
    <citation type="submission" date="2021-06" db="EMBL/GenBank/DDBJ databases">
        <authorList>
            <person name="Palmer J.M."/>
        </authorList>
    </citation>
    <scope>NUCLEOTIDE SEQUENCE [LARGE SCALE GENOMIC DNA]</scope>
    <source>
        <strain evidence="18 19">MEX-2019</strain>
        <tissue evidence="18">Muscle</tissue>
    </source>
</reference>
<feature type="domain" description="EGF-like calcium-binding" evidence="16">
    <location>
        <begin position="88"/>
        <end position="127"/>
    </location>
</feature>
<dbReference type="SUPFAM" id="SSF63825">
    <property type="entry name" value="YWTD domain"/>
    <property type="match status" value="5"/>
</dbReference>
<comment type="similarity">
    <text evidence="2">Belongs to the LDLR family.</text>
</comment>
<dbReference type="EMBL" id="JAHHUM010001737">
    <property type="protein sequence ID" value="KAK5609714.1"/>
    <property type="molecule type" value="Genomic_DNA"/>
</dbReference>
<dbReference type="GO" id="GO:0043235">
    <property type="term" value="C:receptor complex"/>
    <property type="evidence" value="ECO:0007669"/>
    <property type="project" value="TreeGrafter"/>
</dbReference>
<dbReference type="FunFam" id="2.10.25.10:FF:000129">
    <property type="entry name" value="Low-density lipoprotein receptor-related protein 1"/>
    <property type="match status" value="1"/>
</dbReference>
<keyword evidence="3" id="KW-0245">EGF-like domain</keyword>
<dbReference type="FunFam" id="4.10.400.10:FF:000002">
    <property type="entry name" value="Low-density lipoprotein receptor-related protein 1"/>
    <property type="match status" value="1"/>
</dbReference>
<dbReference type="SMART" id="SM00192">
    <property type="entry name" value="LDLa"/>
    <property type="match status" value="8"/>
</dbReference>
<feature type="domain" description="EGF-like" evidence="17">
    <location>
        <begin position="855"/>
        <end position="892"/>
    </location>
</feature>
<dbReference type="InterPro" id="IPR000033">
    <property type="entry name" value="LDLR_classB_rpt"/>
</dbReference>
<feature type="disulfide bond" evidence="14">
    <location>
        <begin position="749"/>
        <end position="764"/>
    </location>
</feature>
<dbReference type="InterPro" id="IPR009030">
    <property type="entry name" value="Growth_fac_rcpt_cys_sf"/>
</dbReference>
<keyword evidence="13" id="KW-0325">Glycoprotein</keyword>
<dbReference type="Pfam" id="PF00057">
    <property type="entry name" value="Ldl_recept_a"/>
    <property type="match status" value="7"/>
</dbReference>
<feature type="disulfide bond" evidence="14">
    <location>
        <begin position="789"/>
        <end position="804"/>
    </location>
</feature>
<evidence type="ECO:0000256" key="13">
    <source>
        <dbReference type="ARBA" id="ARBA00023180"/>
    </source>
</evidence>
<keyword evidence="9" id="KW-1133">Transmembrane helix</keyword>
<dbReference type="FunFam" id="2.120.10.30:FF:000019">
    <property type="entry name" value="Low-density lipoprotein receptor-related protein 1"/>
    <property type="match status" value="1"/>
</dbReference>
<evidence type="ECO:0000256" key="8">
    <source>
        <dbReference type="ARBA" id="ARBA00022837"/>
    </source>
</evidence>
<dbReference type="Gene3D" id="2.120.10.30">
    <property type="entry name" value="TolB, C-terminal domain"/>
    <property type="match status" value="5"/>
</dbReference>
<dbReference type="SMART" id="SM00181">
    <property type="entry name" value="EGF"/>
    <property type="match status" value="9"/>
</dbReference>
<dbReference type="InterPro" id="IPR018097">
    <property type="entry name" value="EGF_Ca-bd_CS"/>
</dbReference>
<sequence>MGAQEVVIRCPLNHIQCIGTRKCIHFNKLCNGARDCEDGYDEGVHCRELLSACHELRCRYGCVMTRNGTFCFCADGFEVGEDGTSCRDHDECAMYGACSQTCTNTYGSYRCSCTEGYILQPDRISCRTKQDPGDSRPVLLIGGSDRIVVTHLNGTALQPLRSLSVNGTLALDFQHSQERVCWALSTGSSGQLRCAGIRNLRGFTREQEIKTQRSIQHVEQMAIDWLTGNFYFVDHSSDKIFVCNHAGDTCVTILQLDLLNPKGIALDPLMGMLFITDYGTVAKLERCNMDGTNRTRIVDYKIEQPAAVALDMIKKLVYWADAYLDYIDVVDYHGRNRHTIIHGIQVSYVYALAVFEDYLYALHSAPSEGSSSVELLQVHRFNITAESMTLTSLGNSRALHIYHKLAQPNVKSHACEMDLYGKPGGCSHICLLSGSYKSRTCRCRIGYRLGSDGTSCKKPKNDFFLFYGKGRPGVIRGLDMNIKSADEHMVPIEDLVNPRAIDSHAELGHIYFADTTSFLIGRQNIDGSNRETILKDELDNVEGISVDWIGNNLYWTNDGYRKTISVARLERASQTRKTLLEGNMSHPRAIVVDPLNSWMYWTDWEEDEVNDSIGRIEKAWMDGSNRHIFVTSNMLWPNEAKVGVKRGALSYPVSQSALHTGPPPGSALGDNDCLDGSDEESHSCYNHTCPNDQFKCNSNRCIPKKWLCDGTNDCSNNEDEANTTCSARPCQADQFSCQNGRCIPRGWICDRENDCGDMSDEISCTFPTCKPVIEFSCSNGRCISIKWHCDSDDDCGDGSDEVGCMQTCSNTQFQCTSGRCIPADWACDGDNDCGDFSDESTTCRGGPALLPSVIECSGDEFHCVQDGTCIPERWRCDGDKDCEDGSDEKDCEGTKRMCDPKAKFTCKDTGKCITKSWVCDGDIDCEDRSDEESCESSVCKPPKYPCANDSSVCLTPDKICNGKVDCADRSDEGPICDMCLIARGGCSHQCTVAPGKGVVCSCPPGLHLDSSNKTCEAVDYCSRHLKCSQVCEQYKTMVKCSCYPGWMLDADGDSCHSIDPFEAFIIFSIRHEIRRIDLHKRDYSLLVPGLRNTIALDFHFNRSLLYWTDVVEDKIYRGRLSETFGVAGIEVVVQHGLATPEGLAVDWITGKLYWIDSNLDQIEVAELNGEMRTTLIAGGMEHPRAIALDPGQGILFWTDWDATFPRIEAASMSGSGRHIVFKDMEIGAWPNGLTLDHLEKRIVWTDARSDAIFSALYDGTGVIEILRGHEYLSHPFAVSLFGGNVYWTDWRTNTLARANKWTGRNVTVIQKTSAQPFDLQIFHPSRQPQASNPCEENDGRGPCSHLCLINYNRTASCTCPHLMKLSANKQSCFALKRFLLYVRRSEIRGVDIDNPYMNVMTALTVPDIDDVTVVDFDAQEERIYWADIKSQTIKRVFINGTQLETIISSDIANCRGLALDWLSKNLYWLSSENDESQINVARFDGSLKTSIIHGIDKPRCLVLHPAKGKIYWTDGNTINMANMDGSNSKVLHQNQRDPVGLSIDFTANKLYWISSANGTINRCNLDGGGLEVLDTLKRELAKGTALAVMGGKLWWADDESAQLGTVTKRDGRNYVVLRNKTSGVVHMKVYDREGQKGRNPCQVSNGGCSQLCFPTSENTRSCSCTVGYNLRSDRSSCEGVDSFLLYSIHEGIRGIALDPNDNSEALMPITGTLFAVGVDFHAGNDTVYWTDMGLNRISRAKRDQTWREDVITTGISRVEGIAVDWIAGNLYWTDHGFNLIEISHLNGAYRSVVISEGLDQPRAIAVHPQKG</sequence>
<evidence type="ECO:0000256" key="2">
    <source>
        <dbReference type="ARBA" id="ARBA00009939"/>
    </source>
</evidence>
<evidence type="ECO:0000256" key="5">
    <source>
        <dbReference type="ARBA" id="ARBA00022692"/>
    </source>
</evidence>
<feature type="repeat" description="LDL-receptor class B" evidence="15">
    <location>
        <begin position="1193"/>
        <end position="1239"/>
    </location>
</feature>
<dbReference type="InterPro" id="IPR000152">
    <property type="entry name" value="EGF-type_Asp/Asn_hydroxyl_site"/>
</dbReference>
<dbReference type="PROSITE" id="PS51120">
    <property type="entry name" value="LDLRB"/>
    <property type="match status" value="11"/>
</dbReference>
<dbReference type="Gene3D" id="4.10.400.10">
    <property type="entry name" value="Low-density Lipoprotein Receptor"/>
    <property type="match status" value="8"/>
</dbReference>
<dbReference type="PRINTS" id="PR00261">
    <property type="entry name" value="LDLRECEPTOR"/>
</dbReference>
<feature type="domain" description="EGF-like" evidence="17">
    <location>
        <begin position="1640"/>
        <end position="1678"/>
    </location>
</feature>
<evidence type="ECO:0000256" key="12">
    <source>
        <dbReference type="ARBA" id="ARBA00023170"/>
    </source>
</evidence>
<feature type="repeat" description="LDL-receptor class B" evidence="15">
    <location>
        <begin position="271"/>
        <end position="314"/>
    </location>
</feature>
<feature type="domain" description="EGF-like" evidence="17">
    <location>
        <begin position="91"/>
        <end position="127"/>
    </location>
</feature>
<evidence type="ECO:0000256" key="4">
    <source>
        <dbReference type="ARBA" id="ARBA00022583"/>
    </source>
</evidence>
<feature type="repeat" description="LDL-receptor class B" evidence="15">
    <location>
        <begin position="1725"/>
        <end position="1767"/>
    </location>
</feature>
<dbReference type="FunFam" id="4.10.400.10:FF:000005">
    <property type="entry name" value="low-density lipoprotein receptor-related protein 1B"/>
    <property type="match status" value="1"/>
</dbReference>
<feature type="domain" description="EGF-like" evidence="17">
    <location>
        <begin position="414"/>
        <end position="457"/>
    </location>
</feature>
<feature type="disulfide bond" evidence="14">
    <location>
        <begin position="808"/>
        <end position="820"/>
    </location>
</feature>
<keyword evidence="8" id="KW-0106">Calcium</keyword>
<evidence type="ECO:0000256" key="14">
    <source>
        <dbReference type="PROSITE-ProRule" id="PRU00124"/>
    </source>
</evidence>
<dbReference type="PROSITE" id="PS00010">
    <property type="entry name" value="ASX_HYDROXYL"/>
    <property type="match status" value="1"/>
</dbReference>
<dbReference type="InterPro" id="IPR011042">
    <property type="entry name" value="6-blade_b-propeller_TolB-like"/>
</dbReference>
<feature type="disulfide bond" evidence="14">
    <location>
        <begin position="689"/>
        <end position="701"/>
    </location>
</feature>
<dbReference type="FunFam" id="2.10.25.10:FF:000009">
    <property type="entry name" value="Low-density lipoprotein receptor isoform 1"/>
    <property type="match status" value="1"/>
</dbReference>
<feature type="disulfide bond" evidence="14">
    <location>
        <begin position="876"/>
        <end position="891"/>
    </location>
</feature>
<protein>
    <submittedName>
        <fullName evidence="18">Low-density lipoprotein receptor- protein 1B</fullName>
    </submittedName>
</protein>
<dbReference type="FunFam" id="4.10.400.10:FF:000148">
    <property type="entry name" value="low-density lipoprotein receptor-related protein 1B"/>
    <property type="match status" value="1"/>
</dbReference>
<evidence type="ECO:0000256" key="10">
    <source>
        <dbReference type="ARBA" id="ARBA00023136"/>
    </source>
</evidence>
<dbReference type="SUPFAM" id="SSF57184">
    <property type="entry name" value="Growth factor receptor domain"/>
    <property type="match status" value="1"/>
</dbReference>
<feature type="disulfide bond" evidence="14">
    <location>
        <begin position="777"/>
        <end position="795"/>
    </location>
</feature>
<dbReference type="InterPro" id="IPR001881">
    <property type="entry name" value="EGF-like_Ca-bd_dom"/>
</dbReference>
<organism evidence="18 19">
    <name type="scientific">Crenichthys baileyi</name>
    <name type="common">White River springfish</name>
    <dbReference type="NCBI Taxonomy" id="28760"/>
    <lineage>
        <taxon>Eukaryota</taxon>
        <taxon>Metazoa</taxon>
        <taxon>Chordata</taxon>
        <taxon>Craniata</taxon>
        <taxon>Vertebrata</taxon>
        <taxon>Euteleostomi</taxon>
        <taxon>Actinopterygii</taxon>
        <taxon>Neopterygii</taxon>
        <taxon>Teleostei</taxon>
        <taxon>Neoteleostei</taxon>
        <taxon>Acanthomorphata</taxon>
        <taxon>Ovalentaria</taxon>
        <taxon>Atherinomorphae</taxon>
        <taxon>Cyprinodontiformes</taxon>
        <taxon>Goodeidae</taxon>
        <taxon>Crenichthys</taxon>
    </lineage>
</organism>
<feature type="disulfide bond" evidence="14">
    <location>
        <begin position="919"/>
        <end position="934"/>
    </location>
</feature>
<feature type="domain" description="EGF-like calcium-binding" evidence="16">
    <location>
        <begin position="1017"/>
        <end position="1056"/>
    </location>
</feature>
<dbReference type="PROSITE" id="PS01187">
    <property type="entry name" value="EGF_CA"/>
    <property type="match status" value="1"/>
</dbReference>
<evidence type="ECO:0000259" key="17">
    <source>
        <dbReference type="SMART" id="SM00181"/>
    </source>
</evidence>
<dbReference type="FunFam" id="2.120.10.30:FF:000009">
    <property type="entry name" value="Putative low-density lipoprotein receptor-related protein 1B"/>
    <property type="match status" value="1"/>
</dbReference>
<feature type="repeat" description="LDL-receptor class B" evidence="15">
    <location>
        <begin position="1768"/>
        <end position="1810"/>
    </location>
</feature>
<keyword evidence="18" id="KW-0449">Lipoprotein</keyword>
<keyword evidence="7" id="KW-0677">Repeat</keyword>
<dbReference type="PROSITE" id="PS50068">
    <property type="entry name" value="LDLRA_2"/>
    <property type="match status" value="8"/>
</dbReference>
<evidence type="ECO:0000259" key="16">
    <source>
        <dbReference type="SMART" id="SM00179"/>
    </source>
</evidence>
<feature type="repeat" description="LDL-receptor class B" evidence="15">
    <location>
        <begin position="508"/>
        <end position="550"/>
    </location>
</feature>
<evidence type="ECO:0000313" key="19">
    <source>
        <dbReference type="Proteomes" id="UP001311232"/>
    </source>
</evidence>
<dbReference type="InterPro" id="IPR000742">
    <property type="entry name" value="EGF"/>
</dbReference>
<evidence type="ECO:0000256" key="15">
    <source>
        <dbReference type="PROSITE-ProRule" id="PRU00461"/>
    </source>
</evidence>
<keyword evidence="10" id="KW-0472">Membrane</keyword>
<feature type="disulfide bond" evidence="14">
    <location>
        <begin position="737"/>
        <end position="755"/>
    </location>
</feature>
<evidence type="ECO:0000256" key="1">
    <source>
        <dbReference type="ARBA" id="ARBA00004479"/>
    </source>
</evidence>
<comment type="subcellular location">
    <subcellularLocation>
        <location evidence="1">Membrane</location>
        <topology evidence="1">Single-pass type I membrane protein</topology>
    </subcellularLocation>
</comment>
<dbReference type="SMART" id="SM00135">
    <property type="entry name" value="LY"/>
    <property type="match status" value="18"/>
</dbReference>
<keyword evidence="4" id="KW-0254">Endocytosis</keyword>
<dbReference type="FunFam" id="4.10.400.10:FF:000004">
    <property type="entry name" value="Low-density lipoprotein receptor-related protein 1"/>
    <property type="match status" value="2"/>
</dbReference>
<feature type="domain" description="EGF-like" evidence="17">
    <location>
        <begin position="729"/>
        <end position="765"/>
    </location>
</feature>
<dbReference type="SUPFAM" id="SSF57424">
    <property type="entry name" value="LDL receptor-like module"/>
    <property type="match status" value="8"/>
</dbReference>
<feature type="domain" description="EGF-like" evidence="17">
    <location>
        <begin position="1020"/>
        <end position="1056"/>
    </location>
</feature>
<gene>
    <name evidence="18" type="primary">LRP1B_2</name>
    <name evidence="18" type="ORF">CRENBAI_024650</name>
</gene>
<dbReference type="PROSITE" id="PS01209">
    <property type="entry name" value="LDLRA_1"/>
    <property type="match status" value="4"/>
</dbReference>
<feature type="repeat" description="LDL-receptor class B" evidence="15">
    <location>
        <begin position="315"/>
        <end position="358"/>
    </location>
</feature>
<dbReference type="InterPro" id="IPR051221">
    <property type="entry name" value="LDLR-related"/>
</dbReference>
<dbReference type="InterPro" id="IPR036055">
    <property type="entry name" value="LDL_receptor-like_sf"/>
</dbReference>
<name>A0AAV9RLJ9_9TELE</name>
<dbReference type="CDD" id="cd00112">
    <property type="entry name" value="LDLa"/>
    <property type="match status" value="7"/>
</dbReference>
<dbReference type="GO" id="GO:0005041">
    <property type="term" value="F:low-density lipoprotein particle receptor activity"/>
    <property type="evidence" value="ECO:0007669"/>
    <property type="project" value="TreeGrafter"/>
</dbReference>
<comment type="caution">
    <text evidence="18">The sequence shown here is derived from an EMBL/GenBank/DDBJ whole genome shotgun (WGS) entry which is preliminary data.</text>
</comment>
<dbReference type="GO" id="GO:0005509">
    <property type="term" value="F:calcium ion binding"/>
    <property type="evidence" value="ECO:0007669"/>
    <property type="project" value="InterPro"/>
</dbReference>
<keyword evidence="19" id="KW-1185">Reference proteome</keyword>
<evidence type="ECO:0000256" key="6">
    <source>
        <dbReference type="ARBA" id="ARBA00022729"/>
    </source>
</evidence>
<keyword evidence="11 14" id="KW-1015">Disulfide bond</keyword>
<dbReference type="Pfam" id="PF14670">
    <property type="entry name" value="FXa_inhibition"/>
    <property type="match status" value="4"/>
</dbReference>
<dbReference type="GO" id="GO:0005886">
    <property type="term" value="C:plasma membrane"/>
    <property type="evidence" value="ECO:0007669"/>
    <property type="project" value="TreeGrafter"/>
</dbReference>
<feature type="disulfide bond" evidence="14">
    <location>
        <begin position="730"/>
        <end position="742"/>
    </location>
</feature>
<keyword evidence="12 18" id="KW-0675">Receptor</keyword>
<dbReference type="InterPro" id="IPR002172">
    <property type="entry name" value="LDrepeatLR_classA_rpt"/>
</dbReference>
<feature type="repeat" description="LDL-receptor class B" evidence="15">
    <location>
        <begin position="551"/>
        <end position="596"/>
    </location>
</feature>
<feature type="repeat" description="LDL-receptor class B" evidence="15">
    <location>
        <begin position="1103"/>
        <end position="1149"/>
    </location>
</feature>
<dbReference type="Proteomes" id="UP001311232">
    <property type="component" value="Unassembled WGS sequence"/>
</dbReference>
<feature type="domain" description="EGF-like" evidence="17">
    <location>
        <begin position="1333"/>
        <end position="1373"/>
    </location>
</feature>
<feature type="repeat" description="LDL-receptor class B" evidence="15">
    <location>
        <begin position="1421"/>
        <end position="1463"/>
    </location>
</feature>
<evidence type="ECO:0000256" key="9">
    <source>
        <dbReference type="ARBA" id="ARBA00022989"/>
    </source>
</evidence>
<dbReference type="InterPro" id="IPR023415">
    <property type="entry name" value="LDLR_class-A_CS"/>
</dbReference>
<dbReference type="SUPFAM" id="SSF57196">
    <property type="entry name" value="EGF/Laminin"/>
    <property type="match status" value="3"/>
</dbReference>
<feature type="repeat" description="LDL-receptor class B" evidence="15">
    <location>
        <begin position="1508"/>
        <end position="1547"/>
    </location>
</feature>
<feature type="domain" description="EGF-like" evidence="17">
    <location>
        <begin position="52"/>
        <end position="87"/>
    </location>
</feature>
<feature type="repeat" description="LDL-receptor class B" evidence="15">
    <location>
        <begin position="1150"/>
        <end position="1192"/>
    </location>
</feature>
<dbReference type="PANTHER" id="PTHR22722:SF5">
    <property type="entry name" value="LOW-DENSITY LIPOPROTEIN RECEPTOR-RELATED PROTEIN 1B"/>
    <property type="match status" value="1"/>
</dbReference>
<feature type="disulfide bond" evidence="14">
    <location>
        <begin position="696"/>
        <end position="714"/>
    </location>
</feature>
<accession>A0AAV9RLJ9</accession>
<dbReference type="PANTHER" id="PTHR22722">
    <property type="entry name" value="LOW-DENSITY LIPOPROTEIN RECEPTOR-RELATED PROTEIN 2-RELATED"/>
    <property type="match status" value="1"/>
</dbReference>
<keyword evidence="6" id="KW-0732">Signal</keyword>